<organism evidence="5">
    <name type="scientific">marine metagenome</name>
    <dbReference type="NCBI Taxonomy" id="408172"/>
    <lineage>
        <taxon>unclassified sequences</taxon>
        <taxon>metagenomes</taxon>
        <taxon>ecological metagenomes</taxon>
    </lineage>
</organism>
<dbReference type="InterPro" id="IPR006224">
    <property type="entry name" value="PsdUridine_synth_RluA-like_CS"/>
</dbReference>
<dbReference type="PANTHER" id="PTHR21600:SF44">
    <property type="entry name" value="RIBOSOMAL LARGE SUBUNIT PSEUDOURIDINE SYNTHASE D"/>
    <property type="match status" value="1"/>
</dbReference>
<dbReference type="PROSITE" id="PS50889">
    <property type="entry name" value="S4"/>
    <property type="match status" value="1"/>
</dbReference>
<feature type="non-terminal residue" evidence="5">
    <location>
        <position position="313"/>
    </location>
</feature>
<dbReference type="InterPro" id="IPR006145">
    <property type="entry name" value="PsdUridine_synth_RsuA/RluA"/>
</dbReference>
<dbReference type="InterPro" id="IPR036986">
    <property type="entry name" value="S4_RNA-bd_sf"/>
</dbReference>
<evidence type="ECO:0000313" key="5">
    <source>
        <dbReference type="EMBL" id="SVC34262.1"/>
    </source>
</evidence>
<dbReference type="InterPro" id="IPR020103">
    <property type="entry name" value="PsdUridine_synth_cat_dom_sf"/>
</dbReference>
<dbReference type="GO" id="GO:0009982">
    <property type="term" value="F:pseudouridine synthase activity"/>
    <property type="evidence" value="ECO:0007669"/>
    <property type="project" value="InterPro"/>
</dbReference>
<dbReference type="PANTHER" id="PTHR21600">
    <property type="entry name" value="MITOCHONDRIAL RNA PSEUDOURIDINE SYNTHASE"/>
    <property type="match status" value="1"/>
</dbReference>
<dbReference type="CDD" id="cd02869">
    <property type="entry name" value="PseudoU_synth_RluA_like"/>
    <property type="match status" value="1"/>
</dbReference>
<dbReference type="InterPro" id="IPR006225">
    <property type="entry name" value="PsdUridine_synth_RluC/D"/>
</dbReference>
<evidence type="ECO:0000256" key="3">
    <source>
        <dbReference type="ARBA" id="ARBA00023235"/>
    </source>
</evidence>
<dbReference type="Pfam" id="PF00849">
    <property type="entry name" value="PseudoU_synth_2"/>
    <property type="match status" value="1"/>
</dbReference>
<evidence type="ECO:0000259" key="4">
    <source>
        <dbReference type="Pfam" id="PF00849"/>
    </source>
</evidence>
<keyword evidence="2" id="KW-0694">RNA-binding</keyword>
<dbReference type="CDD" id="cd00165">
    <property type="entry name" value="S4"/>
    <property type="match status" value="1"/>
</dbReference>
<dbReference type="PROSITE" id="PS01129">
    <property type="entry name" value="PSI_RLU"/>
    <property type="match status" value="1"/>
</dbReference>
<sequence>MSDLRSFLVDEEDEGTRLDGFLQGYCDDLSRSRIQGLIADDAVRVSDTRRKASFRVRLGDRVEMEVPEAVPLRAEAQDLPLTIVHEDADLVVVDKPAGMTVHPAHGSPDGTLVNALLHHCTDLSGVNGVLRPGIVHRLDRDTTGLLVVAKNDRAHRHLAAQLEARTVERRYAALLWGTVREAGVVDAALDRNPKDRLKMAVVTRGGRRALTRYEPLEALGPVTRVELRLETGRTHQIRVHALHMGHPVFGDPVYGGRNQVKGIEPALRPAAQRLLDDIDRQALHAATLGFVHPVTDAMMRFSSDLPSDLAQTL</sequence>
<dbReference type="FunFam" id="3.30.2350.10:FF:000006">
    <property type="entry name" value="Pseudouridine synthase"/>
    <property type="match status" value="1"/>
</dbReference>
<dbReference type="EMBL" id="UINC01086109">
    <property type="protein sequence ID" value="SVC34262.1"/>
    <property type="molecule type" value="Genomic_DNA"/>
</dbReference>
<protein>
    <recommendedName>
        <fullName evidence="4">Pseudouridine synthase RsuA/RluA-like domain-containing protein</fullName>
    </recommendedName>
</protein>
<dbReference type="InterPro" id="IPR050188">
    <property type="entry name" value="RluA_PseudoU_synthase"/>
</dbReference>
<dbReference type="GO" id="GO:0000455">
    <property type="term" value="P:enzyme-directed rRNA pseudouridine synthesis"/>
    <property type="evidence" value="ECO:0007669"/>
    <property type="project" value="TreeGrafter"/>
</dbReference>
<dbReference type="GO" id="GO:0003723">
    <property type="term" value="F:RNA binding"/>
    <property type="evidence" value="ECO:0007669"/>
    <property type="project" value="UniProtKB-KW"/>
</dbReference>
<keyword evidence="3" id="KW-0413">Isomerase</keyword>
<name>A0A382LGQ1_9ZZZZ</name>
<feature type="domain" description="Pseudouridine synthase RsuA/RluA-like" evidence="4">
    <location>
        <begin position="89"/>
        <end position="242"/>
    </location>
</feature>
<gene>
    <name evidence="5" type="ORF">METZ01_LOCUS287116</name>
</gene>
<comment type="similarity">
    <text evidence="1">Belongs to the pseudouridine synthase RluA family.</text>
</comment>
<reference evidence="5" key="1">
    <citation type="submission" date="2018-05" db="EMBL/GenBank/DDBJ databases">
        <authorList>
            <person name="Lanie J.A."/>
            <person name="Ng W.-L."/>
            <person name="Kazmierczak K.M."/>
            <person name="Andrzejewski T.M."/>
            <person name="Davidsen T.M."/>
            <person name="Wayne K.J."/>
            <person name="Tettelin H."/>
            <person name="Glass J.I."/>
            <person name="Rusch D."/>
            <person name="Podicherti R."/>
            <person name="Tsui H.-C.T."/>
            <person name="Winkler M.E."/>
        </authorList>
    </citation>
    <scope>NUCLEOTIDE SEQUENCE</scope>
</reference>
<dbReference type="NCBIfam" id="TIGR00005">
    <property type="entry name" value="rluA_subfam"/>
    <property type="match status" value="1"/>
</dbReference>
<proteinExistence type="inferred from homology"/>
<dbReference type="AlphaFoldDB" id="A0A382LGQ1"/>
<dbReference type="Gene3D" id="3.10.290.10">
    <property type="entry name" value="RNA-binding S4 domain"/>
    <property type="match status" value="1"/>
</dbReference>
<accession>A0A382LGQ1</accession>
<dbReference type="SUPFAM" id="SSF55174">
    <property type="entry name" value="Alpha-L RNA-binding motif"/>
    <property type="match status" value="1"/>
</dbReference>
<evidence type="ECO:0000256" key="1">
    <source>
        <dbReference type="ARBA" id="ARBA00010876"/>
    </source>
</evidence>
<evidence type="ECO:0000256" key="2">
    <source>
        <dbReference type="ARBA" id="ARBA00022884"/>
    </source>
</evidence>
<dbReference type="SUPFAM" id="SSF55120">
    <property type="entry name" value="Pseudouridine synthase"/>
    <property type="match status" value="1"/>
</dbReference>
<dbReference type="Gene3D" id="3.30.2350.10">
    <property type="entry name" value="Pseudouridine synthase"/>
    <property type="match status" value="1"/>
</dbReference>